<dbReference type="Pfam" id="PF00440">
    <property type="entry name" value="TetR_N"/>
    <property type="match status" value="1"/>
</dbReference>
<name>A0A7W9YGL7_9ACTN</name>
<evidence type="ECO:0000313" key="6">
    <source>
        <dbReference type="EMBL" id="MBB6171717.1"/>
    </source>
</evidence>
<dbReference type="Gene3D" id="1.10.357.10">
    <property type="entry name" value="Tetracycline Repressor, domain 2"/>
    <property type="match status" value="1"/>
</dbReference>
<dbReference type="SUPFAM" id="SSF48498">
    <property type="entry name" value="Tetracyclin repressor-like, C-terminal domain"/>
    <property type="match status" value="1"/>
</dbReference>
<keyword evidence="1" id="KW-0805">Transcription regulation</keyword>
<feature type="domain" description="HTH tetR-type" evidence="5">
    <location>
        <begin position="18"/>
        <end position="78"/>
    </location>
</feature>
<dbReference type="SUPFAM" id="SSF46689">
    <property type="entry name" value="Homeodomain-like"/>
    <property type="match status" value="1"/>
</dbReference>
<evidence type="ECO:0000256" key="1">
    <source>
        <dbReference type="ARBA" id="ARBA00023015"/>
    </source>
</evidence>
<gene>
    <name evidence="6" type="ORF">HNR23_001777</name>
</gene>
<feature type="DNA-binding region" description="H-T-H motif" evidence="4">
    <location>
        <begin position="41"/>
        <end position="60"/>
    </location>
</feature>
<dbReference type="InterPro" id="IPR001647">
    <property type="entry name" value="HTH_TetR"/>
</dbReference>
<dbReference type="InterPro" id="IPR023772">
    <property type="entry name" value="DNA-bd_HTH_TetR-type_CS"/>
</dbReference>
<proteinExistence type="predicted"/>
<sequence>MRSEIGREGQHERSFIEKARRAQIIESAVAVISEAGYAKASLARIAQHAGISKGVISYHFDGKHELMEQVVEQTYTAVAENVVRRVLSASTAREMVRTHIMAVAEFMRARPAHLRALGEIFVNLRNDDGSLRYGVAASEPIYRGLEDLFRGGQADGEFRDFDPRVMAVSLQASIDSMFGYWAAYPEHDPEAHARELADIFDHATRAEPRTDESAAPQ</sequence>
<dbReference type="PRINTS" id="PR00455">
    <property type="entry name" value="HTHTETR"/>
</dbReference>
<evidence type="ECO:0000256" key="2">
    <source>
        <dbReference type="ARBA" id="ARBA00023125"/>
    </source>
</evidence>
<evidence type="ECO:0000256" key="4">
    <source>
        <dbReference type="PROSITE-ProRule" id="PRU00335"/>
    </source>
</evidence>
<dbReference type="PANTHER" id="PTHR30055:SF234">
    <property type="entry name" value="HTH-TYPE TRANSCRIPTIONAL REGULATOR BETI"/>
    <property type="match status" value="1"/>
</dbReference>
<dbReference type="Proteomes" id="UP000546642">
    <property type="component" value="Unassembled WGS sequence"/>
</dbReference>
<dbReference type="InterPro" id="IPR009057">
    <property type="entry name" value="Homeodomain-like_sf"/>
</dbReference>
<dbReference type="EMBL" id="JACHDS010000001">
    <property type="protein sequence ID" value="MBB6171717.1"/>
    <property type="molecule type" value="Genomic_DNA"/>
</dbReference>
<dbReference type="RefSeq" id="WP_184074942.1">
    <property type="nucleotide sequence ID" value="NZ_JACHDS010000001.1"/>
</dbReference>
<keyword evidence="2 4" id="KW-0238">DNA-binding</keyword>
<protein>
    <submittedName>
        <fullName evidence="6">AcrR family transcriptional regulator</fullName>
    </submittedName>
</protein>
<dbReference type="AlphaFoldDB" id="A0A7W9YGL7"/>
<dbReference type="InterPro" id="IPR050109">
    <property type="entry name" value="HTH-type_TetR-like_transc_reg"/>
</dbReference>
<comment type="caution">
    <text evidence="6">The sequence shown here is derived from an EMBL/GenBank/DDBJ whole genome shotgun (WGS) entry which is preliminary data.</text>
</comment>
<evidence type="ECO:0000313" key="7">
    <source>
        <dbReference type="Proteomes" id="UP000546642"/>
    </source>
</evidence>
<dbReference type="Gene3D" id="1.10.10.60">
    <property type="entry name" value="Homeodomain-like"/>
    <property type="match status" value="1"/>
</dbReference>
<dbReference type="PROSITE" id="PS01081">
    <property type="entry name" value="HTH_TETR_1"/>
    <property type="match status" value="1"/>
</dbReference>
<dbReference type="PROSITE" id="PS50977">
    <property type="entry name" value="HTH_TETR_2"/>
    <property type="match status" value="1"/>
</dbReference>
<evidence type="ECO:0000256" key="3">
    <source>
        <dbReference type="ARBA" id="ARBA00023163"/>
    </source>
</evidence>
<accession>A0A7W9YGL7</accession>
<keyword evidence="7" id="KW-1185">Reference proteome</keyword>
<dbReference type="GO" id="GO:0000976">
    <property type="term" value="F:transcription cis-regulatory region binding"/>
    <property type="evidence" value="ECO:0007669"/>
    <property type="project" value="TreeGrafter"/>
</dbReference>
<organism evidence="6 7">
    <name type="scientific">Nocardiopsis mwathae</name>
    <dbReference type="NCBI Taxonomy" id="1472723"/>
    <lineage>
        <taxon>Bacteria</taxon>
        <taxon>Bacillati</taxon>
        <taxon>Actinomycetota</taxon>
        <taxon>Actinomycetes</taxon>
        <taxon>Streptosporangiales</taxon>
        <taxon>Nocardiopsidaceae</taxon>
        <taxon>Nocardiopsis</taxon>
    </lineage>
</organism>
<reference evidence="6 7" key="1">
    <citation type="submission" date="2020-08" db="EMBL/GenBank/DDBJ databases">
        <title>Sequencing the genomes of 1000 actinobacteria strains.</title>
        <authorList>
            <person name="Klenk H.-P."/>
        </authorList>
    </citation>
    <scope>NUCLEOTIDE SEQUENCE [LARGE SCALE GENOMIC DNA]</scope>
    <source>
        <strain evidence="6 7">DSM 46659</strain>
    </source>
</reference>
<dbReference type="PANTHER" id="PTHR30055">
    <property type="entry name" value="HTH-TYPE TRANSCRIPTIONAL REGULATOR RUTR"/>
    <property type="match status" value="1"/>
</dbReference>
<keyword evidence="3" id="KW-0804">Transcription</keyword>
<dbReference type="GO" id="GO:0003700">
    <property type="term" value="F:DNA-binding transcription factor activity"/>
    <property type="evidence" value="ECO:0007669"/>
    <property type="project" value="TreeGrafter"/>
</dbReference>
<evidence type="ECO:0000259" key="5">
    <source>
        <dbReference type="PROSITE" id="PS50977"/>
    </source>
</evidence>
<dbReference type="InterPro" id="IPR036271">
    <property type="entry name" value="Tet_transcr_reg_TetR-rel_C_sf"/>
</dbReference>